<feature type="compositionally biased region" description="Basic and acidic residues" evidence="1">
    <location>
        <begin position="1"/>
        <end position="25"/>
    </location>
</feature>
<evidence type="ECO:0000256" key="1">
    <source>
        <dbReference type="SAM" id="MobiDB-lite"/>
    </source>
</evidence>
<dbReference type="Proteomes" id="UP001168435">
    <property type="component" value="Unassembled WGS sequence"/>
</dbReference>
<feature type="region of interest" description="Disordered" evidence="1">
    <location>
        <begin position="1"/>
        <end position="52"/>
    </location>
</feature>
<name>A0ABT7XD90_9ACTN</name>
<evidence type="ECO:0000313" key="2">
    <source>
        <dbReference type="EMBL" id="MDN0063374.1"/>
    </source>
</evidence>
<comment type="caution">
    <text evidence="2">The sequence shown here is derived from an EMBL/GenBank/DDBJ whole genome shotgun (WGS) entry which is preliminary data.</text>
</comment>
<reference evidence="2" key="1">
    <citation type="submission" date="2023-06" db="EMBL/GenBank/DDBJ databases">
        <authorList>
            <person name="Zeman M."/>
            <person name="Kubasova T."/>
            <person name="Jahodarova E."/>
            <person name="Nykrynova M."/>
            <person name="Rychlik I."/>
        </authorList>
    </citation>
    <scope>NUCLEOTIDE SEQUENCE</scope>
    <source>
        <strain evidence="2">176_SSukc20</strain>
    </source>
</reference>
<dbReference type="EMBL" id="JAUEIQ010000002">
    <property type="protein sequence ID" value="MDN0063374.1"/>
    <property type="molecule type" value="Genomic_DNA"/>
</dbReference>
<accession>A0ABT7XD90</accession>
<gene>
    <name evidence="2" type="ORF">QVN30_03535</name>
</gene>
<sequence length="52" mass="6369">MMPKTDTRKKDDKRRDPKDPFIRAENEDDDGYDPYSDRRPDPEPLFERDPWD</sequence>
<proteinExistence type="predicted"/>
<organism evidence="2 3">
    <name type="scientific">Collinsella ihumii</name>
    <dbReference type="NCBI Taxonomy" id="1720204"/>
    <lineage>
        <taxon>Bacteria</taxon>
        <taxon>Bacillati</taxon>
        <taxon>Actinomycetota</taxon>
        <taxon>Coriobacteriia</taxon>
        <taxon>Coriobacteriales</taxon>
        <taxon>Coriobacteriaceae</taxon>
        <taxon>Collinsella</taxon>
    </lineage>
</organism>
<reference evidence="2" key="2">
    <citation type="submission" date="2024-05" db="EMBL/GenBank/DDBJ databases">
        <title>Identification and characterization of horizontal gene transfer across gut microbiota members of farm animals based on homology search.</title>
        <authorList>
            <person name="Schwarzerova J."/>
            <person name="Nykrynova M."/>
            <person name="Jureckova K."/>
            <person name="Cejkova D."/>
            <person name="Rychlik I."/>
        </authorList>
    </citation>
    <scope>NUCLEOTIDE SEQUENCE</scope>
    <source>
        <strain evidence="2">176_SSukc20</strain>
    </source>
</reference>
<feature type="compositionally biased region" description="Basic and acidic residues" evidence="1">
    <location>
        <begin position="35"/>
        <end position="52"/>
    </location>
</feature>
<keyword evidence="3" id="KW-1185">Reference proteome</keyword>
<evidence type="ECO:0000313" key="3">
    <source>
        <dbReference type="Proteomes" id="UP001168435"/>
    </source>
</evidence>
<dbReference type="RefSeq" id="WP_204539713.1">
    <property type="nucleotide sequence ID" value="NZ_JAUEIM010000004.1"/>
</dbReference>
<protein>
    <submittedName>
        <fullName evidence="2">Uncharacterized protein</fullName>
    </submittedName>
</protein>